<dbReference type="HAMAP" id="MF_00110">
    <property type="entry name" value="DHQ_synthase"/>
    <property type="match status" value="1"/>
</dbReference>
<dbReference type="GO" id="GO:0009423">
    <property type="term" value="P:chorismate biosynthetic process"/>
    <property type="evidence" value="ECO:0007669"/>
    <property type="project" value="UniProtKB-UniRule"/>
</dbReference>
<comment type="function">
    <text evidence="18">Catalyzes the conversion of 3-deoxy-D-arabino-heptulosonate 7-phosphate (DAHP) to dehydroquinate (DHQ).</text>
</comment>
<reference evidence="21" key="1">
    <citation type="submission" date="2020-02" db="EMBL/GenBank/DDBJ databases">
        <authorList>
            <person name="Meier V. D."/>
        </authorList>
    </citation>
    <scope>NUCLEOTIDE SEQUENCE</scope>
    <source>
        <strain evidence="21">AVDCRST_MAG55</strain>
    </source>
</reference>
<dbReference type="EMBL" id="CADCUZ010000017">
    <property type="protein sequence ID" value="CAA9396143.1"/>
    <property type="molecule type" value="Genomic_DNA"/>
</dbReference>
<organism evidence="21">
    <name type="scientific">uncultured Rubrobacteraceae bacterium</name>
    <dbReference type="NCBI Taxonomy" id="349277"/>
    <lineage>
        <taxon>Bacteria</taxon>
        <taxon>Bacillati</taxon>
        <taxon>Actinomycetota</taxon>
        <taxon>Rubrobacteria</taxon>
        <taxon>Rubrobacterales</taxon>
        <taxon>Rubrobacteraceae</taxon>
        <taxon>environmental samples</taxon>
    </lineage>
</organism>
<dbReference type="GO" id="GO:0046872">
    <property type="term" value="F:metal ion binding"/>
    <property type="evidence" value="ECO:0007669"/>
    <property type="project" value="UniProtKB-KW"/>
</dbReference>
<evidence type="ECO:0000256" key="14">
    <source>
        <dbReference type="ARBA" id="ARBA00023027"/>
    </source>
</evidence>
<dbReference type="NCBIfam" id="TIGR01357">
    <property type="entry name" value="aroB"/>
    <property type="match status" value="1"/>
</dbReference>
<dbReference type="InterPro" id="IPR056179">
    <property type="entry name" value="DHQS_C"/>
</dbReference>
<evidence type="ECO:0000256" key="1">
    <source>
        <dbReference type="ARBA" id="ARBA00001393"/>
    </source>
</evidence>
<dbReference type="Pfam" id="PF24621">
    <property type="entry name" value="DHQS_C"/>
    <property type="match status" value="1"/>
</dbReference>
<feature type="binding site" evidence="18">
    <location>
        <position position="185"/>
    </location>
    <ligand>
        <name>Zn(2+)</name>
        <dbReference type="ChEBI" id="CHEBI:29105"/>
    </ligand>
</feature>
<dbReference type="AlphaFoldDB" id="A0A6J4NWW8"/>
<evidence type="ECO:0000256" key="10">
    <source>
        <dbReference type="ARBA" id="ARBA00022605"/>
    </source>
</evidence>
<dbReference type="PIRSF" id="PIRSF001455">
    <property type="entry name" value="DHQ_synth"/>
    <property type="match status" value="1"/>
</dbReference>
<evidence type="ECO:0000256" key="11">
    <source>
        <dbReference type="ARBA" id="ARBA00022723"/>
    </source>
</evidence>
<dbReference type="UniPathway" id="UPA00053">
    <property type="reaction ID" value="UER00085"/>
</dbReference>
<dbReference type="Gene3D" id="1.20.1090.10">
    <property type="entry name" value="Dehydroquinate synthase-like - alpha domain"/>
    <property type="match status" value="1"/>
</dbReference>
<feature type="binding site" evidence="18">
    <location>
        <position position="263"/>
    </location>
    <ligand>
        <name>Zn(2+)</name>
        <dbReference type="ChEBI" id="CHEBI:29105"/>
    </ligand>
</feature>
<evidence type="ECO:0000256" key="5">
    <source>
        <dbReference type="ARBA" id="ARBA00004661"/>
    </source>
</evidence>
<dbReference type="InterPro" id="IPR050071">
    <property type="entry name" value="Dehydroquinate_synthase"/>
</dbReference>
<feature type="domain" description="3-dehydroquinate synthase C-terminal" evidence="20">
    <location>
        <begin position="182"/>
        <end position="320"/>
    </location>
</feature>
<dbReference type="InterPro" id="IPR030960">
    <property type="entry name" value="DHQS/DOIS_N"/>
</dbReference>
<gene>
    <name evidence="18" type="primary">aroB</name>
    <name evidence="21" type="ORF">AVDCRST_MAG55-374</name>
</gene>
<dbReference type="GO" id="GO:0005737">
    <property type="term" value="C:cytoplasm"/>
    <property type="evidence" value="ECO:0007669"/>
    <property type="project" value="UniProtKB-SubCell"/>
</dbReference>
<proteinExistence type="inferred from homology"/>
<keyword evidence="16 18" id="KW-0456">Lyase</keyword>
<keyword evidence="10 18" id="KW-0028">Amino-acid biosynthesis</keyword>
<evidence type="ECO:0000256" key="9">
    <source>
        <dbReference type="ARBA" id="ARBA00022490"/>
    </source>
</evidence>
<evidence type="ECO:0000256" key="15">
    <source>
        <dbReference type="ARBA" id="ARBA00023141"/>
    </source>
</evidence>
<dbReference type="GO" id="GO:0000166">
    <property type="term" value="F:nucleotide binding"/>
    <property type="evidence" value="ECO:0007669"/>
    <property type="project" value="UniProtKB-KW"/>
</dbReference>
<dbReference type="InterPro" id="IPR016037">
    <property type="entry name" value="DHQ_synth_AroB"/>
</dbReference>
<dbReference type="EC" id="4.2.3.4" evidence="7 18"/>
<dbReference type="CDD" id="cd08195">
    <property type="entry name" value="DHQS"/>
    <property type="match status" value="1"/>
</dbReference>
<dbReference type="InterPro" id="IPR030963">
    <property type="entry name" value="DHQ_synth_fam"/>
</dbReference>
<comment type="cofactor">
    <cofactor evidence="18">
        <name>Co(2+)</name>
        <dbReference type="ChEBI" id="CHEBI:48828"/>
    </cofactor>
    <cofactor evidence="18">
        <name>Zn(2+)</name>
        <dbReference type="ChEBI" id="CHEBI:29105"/>
    </cofactor>
    <text evidence="18">Binds 1 divalent metal cation per subunit. Can use either Co(2+) or Zn(2+).</text>
</comment>
<accession>A0A6J4NWW8</accession>
<keyword evidence="14 18" id="KW-0520">NAD</keyword>
<evidence type="ECO:0000256" key="3">
    <source>
        <dbReference type="ARBA" id="ARBA00001947"/>
    </source>
</evidence>
<evidence type="ECO:0000259" key="19">
    <source>
        <dbReference type="Pfam" id="PF01761"/>
    </source>
</evidence>
<comment type="catalytic activity">
    <reaction evidence="1 18">
        <text>7-phospho-2-dehydro-3-deoxy-D-arabino-heptonate = 3-dehydroquinate + phosphate</text>
        <dbReference type="Rhea" id="RHEA:21968"/>
        <dbReference type="ChEBI" id="CHEBI:32364"/>
        <dbReference type="ChEBI" id="CHEBI:43474"/>
        <dbReference type="ChEBI" id="CHEBI:58394"/>
        <dbReference type="EC" id="4.2.3.4"/>
    </reaction>
</comment>
<dbReference type="FunFam" id="3.40.50.1970:FF:000007">
    <property type="entry name" value="Pentafunctional AROM polypeptide"/>
    <property type="match status" value="1"/>
</dbReference>
<protein>
    <recommendedName>
        <fullName evidence="8 18">3-dehydroquinate synthase</fullName>
        <shortName evidence="18">DHQS</shortName>
        <ecNumber evidence="7 18">4.2.3.4</ecNumber>
    </recommendedName>
</protein>
<evidence type="ECO:0000256" key="8">
    <source>
        <dbReference type="ARBA" id="ARBA00017684"/>
    </source>
</evidence>
<dbReference type="Pfam" id="PF01761">
    <property type="entry name" value="DHQ_synthase"/>
    <property type="match status" value="1"/>
</dbReference>
<feature type="binding site" evidence="18">
    <location>
        <position position="152"/>
    </location>
    <ligand>
        <name>NAD(+)</name>
        <dbReference type="ChEBI" id="CHEBI:57540"/>
    </ligand>
</feature>
<evidence type="ECO:0000259" key="20">
    <source>
        <dbReference type="Pfam" id="PF24621"/>
    </source>
</evidence>
<feature type="binding site" evidence="18">
    <location>
        <begin position="130"/>
        <end position="131"/>
    </location>
    <ligand>
        <name>NAD(+)</name>
        <dbReference type="ChEBI" id="CHEBI:57540"/>
    </ligand>
</feature>
<evidence type="ECO:0000256" key="4">
    <source>
        <dbReference type="ARBA" id="ARBA00004496"/>
    </source>
</evidence>
<comment type="pathway">
    <text evidence="5 18">Metabolic intermediate biosynthesis; chorismate biosynthesis; chorismate from D-erythrose 4-phosphate and phosphoenolpyruvate: step 2/7.</text>
</comment>
<evidence type="ECO:0000256" key="12">
    <source>
        <dbReference type="ARBA" id="ARBA00022741"/>
    </source>
</evidence>
<feature type="binding site" evidence="18">
    <location>
        <begin position="106"/>
        <end position="110"/>
    </location>
    <ligand>
        <name>NAD(+)</name>
        <dbReference type="ChEBI" id="CHEBI:57540"/>
    </ligand>
</feature>
<evidence type="ECO:0000256" key="2">
    <source>
        <dbReference type="ARBA" id="ARBA00001911"/>
    </source>
</evidence>
<feature type="binding site" evidence="18">
    <location>
        <position position="143"/>
    </location>
    <ligand>
        <name>NAD(+)</name>
        <dbReference type="ChEBI" id="CHEBI:57540"/>
    </ligand>
</feature>
<feature type="binding site" evidence="18">
    <location>
        <position position="247"/>
    </location>
    <ligand>
        <name>Zn(2+)</name>
        <dbReference type="ChEBI" id="CHEBI:29105"/>
    </ligand>
</feature>
<dbReference type="GO" id="GO:0008652">
    <property type="term" value="P:amino acid biosynthetic process"/>
    <property type="evidence" value="ECO:0007669"/>
    <property type="project" value="UniProtKB-KW"/>
</dbReference>
<evidence type="ECO:0000256" key="16">
    <source>
        <dbReference type="ARBA" id="ARBA00023239"/>
    </source>
</evidence>
<keyword evidence="15 18" id="KW-0057">Aromatic amino acid biosynthesis</keyword>
<keyword evidence="12 18" id="KW-0547">Nucleotide-binding</keyword>
<dbReference type="SUPFAM" id="SSF56796">
    <property type="entry name" value="Dehydroquinate synthase-like"/>
    <property type="match status" value="1"/>
</dbReference>
<evidence type="ECO:0000256" key="17">
    <source>
        <dbReference type="ARBA" id="ARBA00023285"/>
    </source>
</evidence>
<evidence type="ECO:0000256" key="13">
    <source>
        <dbReference type="ARBA" id="ARBA00022833"/>
    </source>
</evidence>
<keyword evidence="17 18" id="KW-0170">Cobalt</keyword>
<keyword evidence="11 18" id="KW-0479">Metal-binding</keyword>
<dbReference type="GO" id="GO:0003856">
    <property type="term" value="F:3-dehydroquinate synthase activity"/>
    <property type="evidence" value="ECO:0007669"/>
    <property type="project" value="UniProtKB-UniRule"/>
</dbReference>
<comment type="cofactor">
    <cofactor evidence="2 18">
        <name>NAD(+)</name>
        <dbReference type="ChEBI" id="CHEBI:57540"/>
    </cofactor>
</comment>
<evidence type="ECO:0000256" key="7">
    <source>
        <dbReference type="ARBA" id="ARBA00013031"/>
    </source>
</evidence>
<comment type="similarity">
    <text evidence="6 18">Belongs to the sugar phosphate cyclases superfamily. Dehydroquinate synthase family.</text>
</comment>
<keyword evidence="13 18" id="KW-0862">Zinc</keyword>
<evidence type="ECO:0000256" key="6">
    <source>
        <dbReference type="ARBA" id="ARBA00005412"/>
    </source>
</evidence>
<evidence type="ECO:0000256" key="18">
    <source>
        <dbReference type="HAMAP-Rule" id="MF_00110"/>
    </source>
</evidence>
<sequence length="361" mass="37142">MAVETVKVPLSPPYPVILGEDLDPAAAVSGTLHPGACVVLTDSNVGPLHTDALLRSLEGAGWRVLGVVEIPAGEASKRIETYADAVGRLARLGLTRDGTVFALGGGVVGDLGGFVAATFMRGVDLVMLPTSLLSMVDSAVGGKTGLDLPEGKNLVGAFVRPRAVVADTRRLGTLPDPEISNGLAEVVKMGLLSGGGFFDDLALVPAARAGETKALRALISHSVRFKAAVVGEDEREGGRRAVLNYGHTIGHALEAAADFALPHGAAISAGMVAAAGLSRSRFATDLTGLHEDLLRSAGLPLRSPGVDVEAALAAMSRDKKRSAADRPTDHRFVLLREVGHPVYGVAVGDDEARRAIGAVVG</sequence>
<dbReference type="PANTHER" id="PTHR43622">
    <property type="entry name" value="3-DEHYDROQUINATE SYNTHASE"/>
    <property type="match status" value="1"/>
</dbReference>
<dbReference type="Gene3D" id="3.40.50.1970">
    <property type="match status" value="1"/>
</dbReference>
<comment type="caution">
    <text evidence="18">Lacks conserved residue(s) required for the propagation of feature annotation.</text>
</comment>
<feature type="domain" description="3-dehydroquinate synthase N-terminal" evidence="19">
    <location>
        <begin position="68"/>
        <end position="180"/>
    </location>
</feature>
<name>A0A6J4NWW8_9ACTN</name>
<comment type="subcellular location">
    <subcellularLocation>
        <location evidence="4 18">Cytoplasm</location>
    </subcellularLocation>
</comment>
<comment type="cofactor">
    <cofactor evidence="3">
        <name>Zn(2+)</name>
        <dbReference type="ChEBI" id="CHEBI:29105"/>
    </cofactor>
</comment>
<evidence type="ECO:0000313" key="21">
    <source>
        <dbReference type="EMBL" id="CAA9396143.1"/>
    </source>
</evidence>
<dbReference type="GO" id="GO:0009073">
    <property type="term" value="P:aromatic amino acid family biosynthetic process"/>
    <property type="evidence" value="ECO:0007669"/>
    <property type="project" value="UniProtKB-KW"/>
</dbReference>
<dbReference type="PANTHER" id="PTHR43622:SF7">
    <property type="entry name" value="3-DEHYDROQUINATE SYNTHASE, CHLOROPLASTIC"/>
    <property type="match status" value="1"/>
</dbReference>
<keyword evidence="9 18" id="KW-0963">Cytoplasm</keyword>